<organism evidence="3 4">
    <name type="scientific">Fusarium globosum</name>
    <dbReference type="NCBI Taxonomy" id="78864"/>
    <lineage>
        <taxon>Eukaryota</taxon>
        <taxon>Fungi</taxon>
        <taxon>Dikarya</taxon>
        <taxon>Ascomycota</taxon>
        <taxon>Pezizomycotina</taxon>
        <taxon>Sordariomycetes</taxon>
        <taxon>Hypocreomycetidae</taxon>
        <taxon>Hypocreales</taxon>
        <taxon>Nectriaceae</taxon>
        <taxon>Fusarium</taxon>
        <taxon>Fusarium fujikuroi species complex</taxon>
    </lineage>
</organism>
<keyword evidence="2" id="KW-0732">Signal</keyword>
<name>A0A8H5YY20_9HYPO</name>
<evidence type="ECO:0000313" key="4">
    <source>
        <dbReference type="Proteomes" id="UP000532311"/>
    </source>
</evidence>
<dbReference type="AlphaFoldDB" id="A0A8H5YY20"/>
<reference evidence="3 4" key="1">
    <citation type="submission" date="2020-05" db="EMBL/GenBank/DDBJ databases">
        <title>Identification and distribution of gene clusters putatively required for synthesis of sphingolipid metabolism inhibitors in phylogenetically diverse species of the filamentous fungus Fusarium.</title>
        <authorList>
            <person name="Kim H.-S."/>
            <person name="Busman M."/>
            <person name="Brown D.W."/>
            <person name="Divon H."/>
            <person name="Uhlig S."/>
            <person name="Proctor R.H."/>
        </authorList>
    </citation>
    <scope>NUCLEOTIDE SEQUENCE [LARGE SCALE GENOMIC DNA]</scope>
    <source>
        <strain evidence="3 4">NRRL 26131</strain>
    </source>
</reference>
<dbReference type="EMBL" id="JAAQPF010000010">
    <property type="protein sequence ID" value="KAF5721145.1"/>
    <property type="molecule type" value="Genomic_DNA"/>
</dbReference>
<evidence type="ECO:0000313" key="3">
    <source>
        <dbReference type="EMBL" id="KAF5721145.1"/>
    </source>
</evidence>
<keyword evidence="1" id="KW-0472">Membrane</keyword>
<keyword evidence="1" id="KW-1133">Transmembrane helix</keyword>
<feature type="chain" id="PRO_5034491561" evidence="2">
    <location>
        <begin position="24"/>
        <end position="213"/>
    </location>
</feature>
<gene>
    <name evidence="3" type="ORF">FGLOB1_353</name>
</gene>
<comment type="caution">
    <text evidence="3">The sequence shown here is derived from an EMBL/GenBank/DDBJ whole genome shotgun (WGS) entry which is preliminary data.</text>
</comment>
<dbReference type="Proteomes" id="UP000532311">
    <property type="component" value="Unassembled WGS sequence"/>
</dbReference>
<sequence length="213" mass="23444">MLALASLGLASLVSWLWPEPVFQLEPGTPPINHCLWNLAVVCTGGDIGLTHMLLLVPAVFISSVIMPTRILSLVPSPAGHPKVEIFWPVVLLGFGTTVASSWALTNHGPTLLIWVPVYCFTFGIVPYLSQLVVLKLPSCALRIATLLAWILVVESLSAIERYGWSESLTVRRRSTVCLVLAETFAYAMQWVEWPPEDPLAIWVLSWRAAGVFL</sequence>
<evidence type="ECO:0000256" key="1">
    <source>
        <dbReference type="SAM" id="Phobius"/>
    </source>
</evidence>
<feature type="transmembrane region" description="Helical" evidence="1">
    <location>
        <begin position="111"/>
        <end position="128"/>
    </location>
</feature>
<feature type="transmembrane region" description="Helical" evidence="1">
    <location>
        <begin position="53"/>
        <end position="73"/>
    </location>
</feature>
<feature type="transmembrane region" description="Helical" evidence="1">
    <location>
        <begin position="85"/>
        <end position="105"/>
    </location>
</feature>
<proteinExistence type="predicted"/>
<keyword evidence="4" id="KW-1185">Reference proteome</keyword>
<accession>A0A8H5YY20</accession>
<keyword evidence="1" id="KW-0812">Transmembrane</keyword>
<evidence type="ECO:0000256" key="2">
    <source>
        <dbReference type="SAM" id="SignalP"/>
    </source>
</evidence>
<protein>
    <submittedName>
        <fullName evidence="3">Uncharacterized protein</fullName>
    </submittedName>
</protein>
<feature type="transmembrane region" description="Helical" evidence="1">
    <location>
        <begin position="140"/>
        <end position="159"/>
    </location>
</feature>
<feature type="signal peptide" evidence="2">
    <location>
        <begin position="1"/>
        <end position="23"/>
    </location>
</feature>